<name>A0A939LST4_9CELL</name>
<proteinExistence type="predicted"/>
<sequence>MLIYADGTALGRSLVPGPESASWMRWSHEHAAELVTSPVGLTDLSRTADGLDAVARAKAHEIATTIEVVRFFDQSLEAAAMASSVLSPFSAMELGVAVAHPEIDRVATYDPLLARVAVIYGLEVVSPGRAAGWWET</sequence>
<evidence type="ECO:0000313" key="2">
    <source>
        <dbReference type="Proteomes" id="UP000664209"/>
    </source>
</evidence>
<dbReference type="AlphaFoldDB" id="A0A939LST4"/>
<evidence type="ECO:0000313" key="1">
    <source>
        <dbReference type="EMBL" id="MBO1753463.1"/>
    </source>
</evidence>
<reference evidence="1" key="1">
    <citation type="submission" date="2021-03" db="EMBL/GenBank/DDBJ databases">
        <title>Actinotalea soli sp. nov., isolated from soil.</title>
        <authorList>
            <person name="Ping W."/>
            <person name="Zhang J."/>
        </authorList>
    </citation>
    <scope>NUCLEOTIDE SEQUENCE</scope>
    <source>
        <strain evidence="1">BY-33</strain>
    </source>
</reference>
<keyword evidence="2" id="KW-1185">Reference proteome</keyword>
<dbReference type="Proteomes" id="UP000664209">
    <property type="component" value="Unassembled WGS sequence"/>
</dbReference>
<dbReference type="EMBL" id="JAGEMK010000014">
    <property type="protein sequence ID" value="MBO1753463.1"/>
    <property type="molecule type" value="Genomic_DNA"/>
</dbReference>
<protein>
    <recommendedName>
        <fullName evidence="3">PIN domain-containing protein</fullName>
    </recommendedName>
</protein>
<accession>A0A939LST4</accession>
<gene>
    <name evidence="1" type="ORF">J4G33_16775</name>
</gene>
<organism evidence="1 2">
    <name type="scientific">Actinotalea soli</name>
    <dbReference type="NCBI Taxonomy" id="2819234"/>
    <lineage>
        <taxon>Bacteria</taxon>
        <taxon>Bacillati</taxon>
        <taxon>Actinomycetota</taxon>
        <taxon>Actinomycetes</taxon>
        <taxon>Micrococcales</taxon>
        <taxon>Cellulomonadaceae</taxon>
        <taxon>Actinotalea</taxon>
    </lineage>
</organism>
<dbReference type="RefSeq" id="WP_208057153.1">
    <property type="nucleotide sequence ID" value="NZ_JAGEMK010000014.1"/>
</dbReference>
<comment type="caution">
    <text evidence="1">The sequence shown here is derived from an EMBL/GenBank/DDBJ whole genome shotgun (WGS) entry which is preliminary data.</text>
</comment>
<evidence type="ECO:0008006" key="3">
    <source>
        <dbReference type="Google" id="ProtNLM"/>
    </source>
</evidence>